<dbReference type="SFLD" id="SFLDG01140">
    <property type="entry name" value="C2.B:_Phosphomannomutase_and_P"/>
    <property type="match status" value="1"/>
</dbReference>
<dbReference type="Proteomes" id="UP000627166">
    <property type="component" value="Unassembled WGS sequence"/>
</dbReference>
<dbReference type="InterPro" id="IPR006379">
    <property type="entry name" value="HAD-SF_hydro_IIB"/>
</dbReference>
<dbReference type="Gene3D" id="3.40.50.1000">
    <property type="entry name" value="HAD superfamily/HAD-like"/>
    <property type="match status" value="1"/>
</dbReference>
<dbReference type="Gene3D" id="3.30.1240.10">
    <property type="match status" value="1"/>
</dbReference>
<evidence type="ECO:0000313" key="2">
    <source>
        <dbReference type="Proteomes" id="UP000627166"/>
    </source>
</evidence>
<evidence type="ECO:0000313" key="1">
    <source>
        <dbReference type="EMBL" id="MBD8048248.1"/>
    </source>
</evidence>
<keyword evidence="2" id="KW-1185">Reference proteome</keyword>
<proteinExistence type="predicted"/>
<dbReference type="SFLD" id="SFLDS00003">
    <property type="entry name" value="Haloacid_Dehalogenase"/>
    <property type="match status" value="1"/>
</dbReference>
<comment type="caution">
    <text evidence="1">The sequence shown here is derived from an EMBL/GenBank/DDBJ whole genome shotgun (WGS) entry which is preliminary data.</text>
</comment>
<dbReference type="SFLD" id="SFLDG01144">
    <property type="entry name" value="C2.B.4:_PGP_Like"/>
    <property type="match status" value="1"/>
</dbReference>
<sequence length="277" mass="31559">MKYKLICTDMDGTLLNSVKEVSKGNLEAIKKAHDKGVKIAICTGRIFTSAKYYGELIGIKAPIIASNGAYIREKDENNVIYKCILEKDNCFEILEIFEKYNLIPHFYTEDSIYAGETSYVFEFYSTLNKTVPDDFQIKIKKVDDWEEIFIENEFDILKAVAFDEDVEKIKKVKEEIRALGKYEVVSSLHNNFEVMNKNVSKGRAVEMLASYYNLSKDEVITIGDNENDLSMIEYAGLGVAMGNGEKIVKDKAEYITSTNDEDGVKEVIEKFILNENT</sequence>
<gene>
    <name evidence="1" type="ORF">H9637_14585</name>
</gene>
<protein>
    <submittedName>
        <fullName evidence="1">HAD family phosphatase</fullName>
    </submittedName>
</protein>
<accession>A0ABR8YW73</accession>
<dbReference type="PANTHER" id="PTHR10000">
    <property type="entry name" value="PHOSPHOSERINE PHOSPHATASE"/>
    <property type="match status" value="1"/>
</dbReference>
<name>A0ABR8YW73_9CLOT</name>
<dbReference type="CDD" id="cd07516">
    <property type="entry name" value="HAD_Pase"/>
    <property type="match status" value="1"/>
</dbReference>
<reference evidence="1 2" key="1">
    <citation type="submission" date="2020-08" db="EMBL/GenBank/DDBJ databases">
        <title>A Genomic Blueprint of the Chicken Gut Microbiome.</title>
        <authorList>
            <person name="Gilroy R."/>
            <person name="Ravi A."/>
            <person name="Getino M."/>
            <person name="Pursley I."/>
            <person name="Horton D.L."/>
            <person name="Alikhan N.-F."/>
            <person name="Baker D."/>
            <person name="Gharbi K."/>
            <person name="Hall N."/>
            <person name="Watson M."/>
            <person name="Adriaenssens E.M."/>
            <person name="Foster-Nyarko E."/>
            <person name="Jarju S."/>
            <person name="Secka A."/>
            <person name="Antonio M."/>
            <person name="Oren A."/>
            <person name="Chaudhuri R."/>
            <person name="La Ragione R.M."/>
            <person name="Hildebrand F."/>
            <person name="Pallen M.J."/>
        </authorList>
    </citation>
    <scope>NUCLEOTIDE SEQUENCE [LARGE SCALE GENOMIC DNA]</scope>
    <source>
        <strain evidence="1 2">N37</strain>
    </source>
</reference>
<organism evidence="1 2">
    <name type="scientific">Clostridium faecium</name>
    <dbReference type="NCBI Taxonomy" id="2762223"/>
    <lineage>
        <taxon>Bacteria</taxon>
        <taxon>Bacillati</taxon>
        <taxon>Bacillota</taxon>
        <taxon>Clostridia</taxon>
        <taxon>Eubacteriales</taxon>
        <taxon>Clostridiaceae</taxon>
        <taxon>Clostridium</taxon>
    </lineage>
</organism>
<dbReference type="PROSITE" id="PS01228">
    <property type="entry name" value="COF_1"/>
    <property type="match status" value="1"/>
</dbReference>
<dbReference type="EMBL" id="JACSQB010000119">
    <property type="protein sequence ID" value="MBD8048248.1"/>
    <property type="molecule type" value="Genomic_DNA"/>
</dbReference>
<dbReference type="PANTHER" id="PTHR10000:SF8">
    <property type="entry name" value="HAD SUPERFAMILY HYDROLASE-LIKE, TYPE 3"/>
    <property type="match status" value="1"/>
</dbReference>
<dbReference type="NCBIfam" id="TIGR01484">
    <property type="entry name" value="HAD-SF-IIB"/>
    <property type="match status" value="1"/>
</dbReference>
<dbReference type="InterPro" id="IPR023214">
    <property type="entry name" value="HAD_sf"/>
</dbReference>
<dbReference type="Pfam" id="PF08282">
    <property type="entry name" value="Hydrolase_3"/>
    <property type="match status" value="1"/>
</dbReference>
<dbReference type="NCBIfam" id="TIGR00099">
    <property type="entry name" value="Cof-subfamily"/>
    <property type="match status" value="1"/>
</dbReference>
<dbReference type="InterPro" id="IPR036412">
    <property type="entry name" value="HAD-like_sf"/>
</dbReference>
<dbReference type="PROSITE" id="PS01229">
    <property type="entry name" value="COF_2"/>
    <property type="match status" value="1"/>
</dbReference>
<dbReference type="SUPFAM" id="SSF56784">
    <property type="entry name" value="HAD-like"/>
    <property type="match status" value="1"/>
</dbReference>
<dbReference type="InterPro" id="IPR000150">
    <property type="entry name" value="Cof"/>
</dbReference>
<dbReference type="RefSeq" id="WP_191741199.1">
    <property type="nucleotide sequence ID" value="NZ_JACSQB010000119.1"/>
</dbReference>